<sequence>MKRITPNIYVDNCKEAIEYYREVFGGEIKNVQLADNVEMFKGHEGKIIHSELHINENCVLYFVDKLDNQKVVNNPELILD</sequence>
<protein>
    <submittedName>
        <fullName evidence="1">Glyoxalase</fullName>
    </submittedName>
</protein>
<evidence type="ECO:0000313" key="1">
    <source>
        <dbReference type="EMBL" id="AST58857.1"/>
    </source>
</evidence>
<dbReference type="Gene3D" id="3.10.180.10">
    <property type="entry name" value="2,3-Dihydroxybiphenyl 1,2-Dioxygenase, domain 1"/>
    <property type="match status" value="1"/>
</dbReference>
<dbReference type="SUPFAM" id="SSF54593">
    <property type="entry name" value="Glyoxalase/Bleomycin resistance protein/Dihydroxybiphenyl dioxygenase"/>
    <property type="match status" value="1"/>
</dbReference>
<dbReference type="AlphaFoldDB" id="A0A223I2J0"/>
<organism evidence="1 2">
    <name type="scientific">Thermoanaerobacterium thermosaccharolyticum</name>
    <name type="common">Clostridium thermosaccharolyticum</name>
    <dbReference type="NCBI Taxonomy" id="1517"/>
    <lineage>
        <taxon>Bacteria</taxon>
        <taxon>Bacillati</taxon>
        <taxon>Bacillota</taxon>
        <taxon>Clostridia</taxon>
        <taxon>Thermoanaerobacterales</taxon>
        <taxon>Thermoanaerobacteraceae</taxon>
        <taxon>Thermoanaerobacterium</taxon>
    </lineage>
</organism>
<accession>A0A223I2J0</accession>
<name>A0A223I2J0_THETR</name>
<proteinExistence type="predicted"/>
<dbReference type="Proteomes" id="UP000214975">
    <property type="component" value="Chromosome"/>
</dbReference>
<reference evidence="1 2" key="1">
    <citation type="submission" date="2016-08" db="EMBL/GenBank/DDBJ databases">
        <title>A novel genetic cassette of butanologenic Thermoanaerobacterium thermosaccharolyticum that directly convert cellulose to butanol.</title>
        <authorList>
            <person name="Li T."/>
            <person name="He J."/>
        </authorList>
    </citation>
    <scope>NUCLEOTIDE SEQUENCE [LARGE SCALE GENOMIC DNA]</scope>
    <source>
        <strain evidence="1 2">TG57</strain>
    </source>
</reference>
<evidence type="ECO:0000313" key="2">
    <source>
        <dbReference type="Proteomes" id="UP000214975"/>
    </source>
</evidence>
<gene>
    <name evidence="1" type="ORF">Thert_03082</name>
</gene>
<dbReference type="RefSeq" id="WP_217348808.1">
    <property type="nucleotide sequence ID" value="NZ_CP016893.1"/>
</dbReference>
<dbReference type="InterPro" id="IPR029068">
    <property type="entry name" value="Glyas_Bleomycin-R_OHBP_Dase"/>
</dbReference>
<dbReference type="EMBL" id="CP016893">
    <property type="protein sequence ID" value="AST58857.1"/>
    <property type="molecule type" value="Genomic_DNA"/>
</dbReference>